<dbReference type="GO" id="GO:0004806">
    <property type="term" value="F:triacylglycerol lipase activity"/>
    <property type="evidence" value="ECO:0007669"/>
    <property type="project" value="TreeGrafter"/>
</dbReference>
<proteinExistence type="predicted"/>
<feature type="domain" description="PNPLA" evidence="3">
    <location>
        <begin position="21"/>
        <end position="188"/>
    </location>
</feature>
<keyword evidence="5" id="KW-1185">Reference proteome</keyword>
<accession>A0A3P6SHA8</accession>
<name>A0A3P6SHA8_LITSI</name>
<organism evidence="4 5">
    <name type="scientific">Litomosoides sigmodontis</name>
    <name type="common">Filarial nematode worm</name>
    <dbReference type="NCBI Taxonomy" id="42156"/>
    <lineage>
        <taxon>Eukaryota</taxon>
        <taxon>Metazoa</taxon>
        <taxon>Ecdysozoa</taxon>
        <taxon>Nematoda</taxon>
        <taxon>Chromadorea</taxon>
        <taxon>Rhabditida</taxon>
        <taxon>Spirurina</taxon>
        <taxon>Spiruromorpha</taxon>
        <taxon>Filarioidea</taxon>
        <taxon>Onchocercidae</taxon>
        <taxon>Litomosoides</taxon>
    </lineage>
</organism>
<dbReference type="InterPro" id="IPR002641">
    <property type="entry name" value="PNPLA_dom"/>
</dbReference>
<evidence type="ECO:0000256" key="1">
    <source>
        <dbReference type="ARBA" id="ARBA00023098"/>
    </source>
</evidence>
<gene>
    <name evidence="4" type="ORF">NLS_LOCUS1513</name>
</gene>
<protein>
    <recommendedName>
        <fullName evidence="3">PNPLA domain-containing protein</fullName>
    </recommendedName>
</protein>
<dbReference type="AlphaFoldDB" id="A0A3P6SHA8"/>
<dbReference type="PROSITE" id="PS51257">
    <property type="entry name" value="PROKAR_LIPOPROTEIN"/>
    <property type="match status" value="1"/>
</dbReference>
<dbReference type="GO" id="GO:0005737">
    <property type="term" value="C:cytoplasm"/>
    <property type="evidence" value="ECO:0007669"/>
    <property type="project" value="TreeGrafter"/>
</dbReference>
<dbReference type="CDD" id="cd07204">
    <property type="entry name" value="Pat_PNPLA_like"/>
    <property type="match status" value="1"/>
</dbReference>
<dbReference type="OrthoDB" id="197155at2759"/>
<dbReference type="PROSITE" id="PS51635">
    <property type="entry name" value="PNPLA"/>
    <property type="match status" value="1"/>
</dbReference>
<dbReference type="OMA" id="DAICCSC"/>
<reference evidence="4 5" key="1">
    <citation type="submission" date="2018-08" db="EMBL/GenBank/DDBJ databases">
        <authorList>
            <person name="Laetsch R D."/>
            <person name="Stevens L."/>
            <person name="Kumar S."/>
            <person name="Blaxter L. M."/>
        </authorList>
    </citation>
    <scope>NUCLEOTIDE SEQUENCE [LARGE SCALE GENOMIC DNA]</scope>
</reference>
<evidence type="ECO:0000259" key="3">
    <source>
        <dbReference type="PROSITE" id="PS51635"/>
    </source>
</evidence>
<evidence type="ECO:0000313" key="4">
    <source>
        <dbReference type="EMBL" id="VDK71667.1"/>
    </source>
</evidence>
<dbReference type="STRING" id="42156.A0A3P6SHA8"/>
<feature type="short sequence motif" description="GXSXG" evidence="2">
    <location>
        <begin position="54"/>
        <end position="58"/>
    </location>
</feature>
<evidence type="ECO:0000313" key="5">
    <source>
        <dbReference type="Proteomes" id="UP000277928"/>
    </source>
</evidence>
<dbReference type="PANTHER" id="PTHR12406:SF41">
    <property type="entry name" value="BRUMMER, ISOFORM B-RELATED"/>
    <property type="match status" value="1"/>
</dbReference>
<evidence type="ECO:0000256" key="2">
    <source>
        <dbReference type="PROSITE-ProRule" id="PRU01161"/>
    </source>
</evidence>
<keyword evidence="2" id="KW-0442">Lipid degradation</keyword>
<keyword evidence="1 2" id="KW-0443">Lipid metabolism</keyword>
<dbReference type="InterPro" id="IPR033562">
    <property type="entry name" value="PLPL"/>
</dbReference>
<dbReference type="GO" id="GO:0019433">
    <property type="term" value="P:triglyceride catabolic process"/>
    <property type="evidence" value="ECO:0007669"/>
    <property type="project" value="TreeGrafter"/>
</dbReference>
<dbReference type="EMBL" id="UYRX01000054">
    <property type="protein sequence ID" value="VDK71667.1"/>
    <property type="molecule type" value="Genomic_DNA"/>
</dbReference>
<dbReference type="Proteomes" id="UP000277928">
    <property type="component" value="Unassembled WGS sequence"/>
</dbReference>
<dbReference type="GO" id="GO:0016020">
    <property type="term" value="C:membrane"/>
    <property type="evidence" value="ECO:0007669"/>
    <property type="project" value="TreeGrafter"/>
</dbReference>
<feature type="active site" description="Proton acceptor" evidence="2">
    <location>
        <position position="175"/>
    </location>
</feature>
<feature type="active site" description="Nucleophile" evidence="2">
    <location>
        <position position="56"/>
    </location>
</feature>
<sequence length="493" mass="54344">MCANNVRVTNADSGRVCNASLSLSGCGFLGIYHAGVCAAIKEYVPQLLQNQISGASAGSIIAAGIVCDVCISQATSLFLSVVSEARSYTFGVLNRDFDLMKLVRVKLNAILPSNAHELCTGRLRISVTRFSDMENIILDEFRTKDELVDAICCSCFIPVYGGFVYPTFRDEIYIDGGATDNQPVIDVDTITVSPFSGESDICPTDGESASLFEWNFAGTSIRLTSNNLYRAALCLFPPSTEECASICRSGFNDALKFIIANGFTSNAVFLSAKTDLSVNFNQINEALDAAVSSSTPARERQKSYDDKKIVSCADTICSAESTHPIQSVFNEAIKKRFLNYIRSFRVVQLAHSMTVPLTAAYEWFRFCQCLTTWLATRITRRIADDWHSMKLKRIVDFILDEIYAQEAKVSSRLGQHLAITEVGLQPIVGEQLNINILSGAIEEKKTLISVDELLLESGSSSVKGNFEIVFPLENKFAKKQNRLEGDRTFKSNY</sequence>
<dbReference type="Gene3D" id="3.40.1090.10">
    <property type="entry name" value="Cytosolic phospholipase A2 catalytic domain"/>
    <property type="match status" value="2"/>
</dbReference>
<dbReference type="PANTHER" id="PTHR12406">
    <property type="entry name" value="CALCIUM-INDEPENDENT PHOSPHOLIPASE A2 IPLA2 -RELATED"/>
    <property type="match status" value="1"/>
</dbReference>
<dbReference type="Pfam" id="PF01734">
    <property type="entry name" value="Patatin"/>
    <property type="match status" value="1"/>
</dbReference>
<dbReference type="GO" id="GO:0055088">
    <property type="term" value="P:lipid homeostasis"/>
    <property type="evidence" value="ECO:0007669"/>
    <property type="project" value="TreeGrafter"/>
</dbReference>
<dbReference type="SUPFAM" id="SSF52151">
    <property type="entry name" value="FabD/lysophospholipase-like"/>
    <property type="match status" value="1"/>
</dbReference>
<feature type="short sequence motif" description="GXGXXG" evidence="2">
    <location>
        <begin position="25"/>
        <end position="30"/>
    </location>
</feature>
<keyword evidence="2" id="KW-0378">Hydrolase</keyword>
<dbReference type="InterPro" id="IPR016035">
    <property type="entry name" value="Acyl_Trfase/lysoPLipase"/>
</dbReference>
<dbReference type="GO" id="GO:0005811">
    <property type="term" value="C:lipid droplet"/>
    <property type="evidence" value="ECO:0007669"/>
    <property type="project" value="TreeGrafter"/>
</dbReference>
<feature type="short sequence motif" description="DGA/G" evidence="2">
    <location>
        <begin position="175"/>
        <end position="177"/>
    </location>
</feature>